<dbReference type="PANTHER" id="PTHR11482">
    <property type="entry name" value="ARGININE/DIAMINOPIMELATE/ORNITHINE DECARBOXYLASE"/>
    <property type="match status" value="1"/>
</dbReference>
<dbReference type="InterPro" id="IPR009006">
    <property type="entry name" value="Ala_racemase/Decarboxylase_C"/>
</dbReference>
<dbReference type="Gene3D" id="2.40.37.10">
    <property type="entry name" value="Lyase, Ornithine Decarboxylase, Chain A, domain 1"/>
    <property type="match status" value="1"/>
</dbReference>
<evidence type="ECO:0000256" key="6">
    <source>
        <dbReference type="ARBA" id="ARBA00034138"/>
    </source>
</evidence>
<dbReference type="InterPro" id="IPR022657">
    <property type="entry name" value="De-COase2_CS"/>
</dbReference>
<sequence>MDKHTSALALVVADRPDLPVHCIRPHAAKKAADWFVRRFPGDVLYAVKANPHPAILDAVYAAGVRWFDVASLPEIELVANRFEDATLAFMHPVKARSAIRRAYFDYGVRIFVLDSREELAKIVEETGGAKDLHLVVRLAVSSDYAAHKLGGKFGATGTEAVSLLRETRAAADELGVSFHVGSQCMRPEAWRVAMGHVSDVIREAGVTVDIVDVGGGFPVAYPGLTPPPLEDYMREIEACFEDMPVLENADLWCEPGRALCAEAGSHVVRVELRKGDCLYLNDGAYGALFDAAHGGLVYPVKMLREKNSPRRPLRPFKLYGPTCDSIDAMEGPFMLPADVSEGDYIEFGMTGAYGSALATKFNGFGEYIEAHVKDAPMMSVFETEKPKRRSAKVIAIGEF</sequence>
<comment type="cofactor">
    <cofactor evidence="1">
        <name>pyridoxal 5'-phosphate</name>
        <dbReference type="ChEBI" id="CHEBI:597326"/>
    </cofactor>
</comment>
<dbReference type="SUPFAM" id="SSF50621">
    <property type="entry name" value="Alanine racemase C-terminal domain-like"/>
    <property type="match status" value="1"/>
</dbReference>
<evidence type="ECO:0000256" key="5">
    <source>
        <dbReference type="ARBA" id="ARBA00034115"/>
    </source>
</evidence>
<evidence type="ECO:0000259" key="8">
    <source>
        <dbReference type="Pfam" id="PF02784"/>
    </source>
</evidence>
<dbReference type="Pfam" id="PF02784">
    <property type="entry name" value="Orn_Arg_deC_N"/>
    <property type="match status" value="1"/>
</dbReference>
<accession>A0ABW1KY40</accession>
<evidence type="ECO:0000256" key="1">
    <source>
        <dbReference type="ARBA" id="ARBA00001933"/>
    </source>
</evidence>
<dbReference type="InterPro" id="IPR000183">
    <property type="entry name" value="Orn/DAP/Arg_de-COase"/>
</dbReference>
<reference evidence="9 10" key="1">
    <citation type="submission" date="2024-09" db="EMBL/GenBank/DDBJ databases">
        <authorList>
            <person name="Zhang Z.-H."/>
        </authorList>
    </citation>
    <scope>NUCLEOTIDE SEQUENCE [LARGE SCALE GENOMIC DNA]</scope>
    <source>
        <strain evidence="9 10">HHTR114</strain>
    </source>
</reference>
<keyword evidence="3" id="KW-0663">Pyridoxal phosphate</keyword>
<proteinExistence type="inferred from homology"/>
<dbReference type="Proteomes" id="UP001596116">
    <property type="component" value="Unassembled WGS sequence"/>
</dbReference>
<dbReference type="InterPro" id="IPR022644">
    <property type="entry name" value="De-COase2_N"/>
</dbReference>
<dbReference type="PROSITE" id="PS00879">
    <property type="entry name" value="ODR_DC_2_2"/>
    <property type="match status" value="1"/>
</dbReference>
<dbReference type="EMBL" id="JBHPON010000001">
    <property type="protein sequence ID" value="MFC6035556.1"/>
    <property type="molecule type" value="Genomic_DNA"/>
</dbReference>
<name>A0ABW1KY40_9PROT</name>
<dbReference type="InterPro" id="IPR002433">
    <property type="entry name" value="Orn_de-COase"/>
</dbReference>
<organism evidence="9 10">
    <name type="scientific">Hyphococcus aureus</name>
    <dbReference type="NCBI Taxonomy" id="2666033"/>
    <lineage>
        <taxon>Bacteria</taxon>
        <taxon>Pseudomonadati</taxon>
        <taxon>Pseudomonadota</taxon>
        <taxon>Alphaproteobacteria</taxon>
        <taxon>Parvularculales</taxon>
        <taxon>Parvularculaceae</taxon>
        <taxon>Hyphococcus</taxon>
    </lineage>
</organism>
<dbReference type="InterPro" id="IPR022653">
    <property type="entry name" value="De-COase2_pyr-phos_BS"/>
</dbReference>
<evidence type="ECO:0000256" key="2">
    <source>
        <dbReference type="ARBA" id="ARBA00008872"/>
    </source>
</evidence>
<dbReference type="SUPFAM" id="SSF51419">
    <property type="entry name" value="PLP-binding barrel"/>
    <property type="match status" value="1"/>
</dbReference>
<evidence type="ECO:0000313" key="10">
    <source>
        <dbReference type="Proteomes" id="UP001596116"/>
    </source>
</evidence>
<comment type="catalytic activity">
    <reaction evidence="7">
        <text>L-ornithine + H(+) = putrescine + CO2</text>
        <dbReference type="Rhea" id="RHEA:22964"/>
        <dbReference type="ChEBI" id="CHEBI:15378"/>
        <dbReference type="ChEBI" id="CHEBI:16526"/>
        <dbReference type="ChEBI" id="CHEBI:46911"/>
        <dbReference type="ChEBI" id="CHEBI:326268"/>
        <dbReference type="EC" id="4.1.1.17"/>
    </reaction>
</comment>
<keyword evidence="10" id="KW-1185">Reference proteome</keyword>
<dbReference type="CDD" id="cd00622">
    <property type="entry name" value="PLPDE_III_ODC"/>
    <property type="match status" value="1"/>
</dbReference>
<dbReference type="PRINTS" id="PR01179">
    <property type="entry name" value="ODADCRBXLASE"/>
</dbReference>
<dbReference type="RefSeq" id="WP_379879080.1">
    <property type="nucleotide sequence ID" value="NZ_JBHPON010000001.1"/>
</dbReference>
<dbReference type="PANTHER" id="PTHR11482:SF6">
    <property type="entry name" value="ORNITHINE DECARBOXYLASE 1-RELATED"/>
    <property type="match status" value="1"/>
</dbReference>
<dbReference type="InterPro" id="IPR029066">
    <property type="entry name" value="PLP-binding_barrel"/>
</dbReference>
<keyword evidence="4" id="KW-0456">Lyase</keyword>
<evidence type="ECO:0000256" key="7">
    <source>
        <dbReference type="ARBA" id="ARBA00049127"/>
    </source>
</evidence>
<dbReference type="PROSITE" id="PS00878">
    <property type="entry name" value="ODR_DC_2_1"/>
    <property type="match status" value="1"/>
</dbReference>
<evidence type="ECO:0000313" key="9">
    <source>
        <dbReference type="EMBL" id="MFC6035556.1"/>
    </source>
</evidence>
<dbReference type="EC" id="4.1.1.17" evidence="6"/>
<dbReference type="Gene3D" id="3.20.20.10">
    <property type="entry name" value="Alanine racemase"/>
    <property type="match status" value="1"/>
</dbReference>
<evidence type="ECO:0000256" key="4">
    <source>
        <dbReference type="ARBA" id="ARBA00023239"/>
    </source>
</evidence>
<comment type="pathway">
    <text evidence="5">Amine and polyamine biosynthesis; putrescine biosynthesis via L-ornithine pathway; putrescine from L-ornithine: step 1/1.</text>
</comment>
<protein>
    <recommendedName>
        <fullName evidence="6">ornithine decarboxylase</fullName>
        <ecNumber evidence="6">4.1.1.17</ecNumber>
    </recommendedName>
</protein>
<comment type="caution">
    <text evidence="9">The sequence shown here is derived from an EMBL/GenBank/DDBJ whole genome shotgun (WGS) entry which is preliminary data.</text>
</comment>
<gene>
    <name evidence="9" type="ORF">ACFMB1_08385</name>
</gene>
<comment type="similarity">
    <text evidence="2">Belongs to the Orn/Lys/Arg decarboxylase class-II family.</text>
</comment>
<evidence type="ECO:0000256" key="3">
    <source>
        <dbReference type="ARBA" id="ARBA00022898"/>
    </source>
</evidence>
<dbReference type="PRINTS" id="PR01182">
    <property type="entry name" value="ORNDCRBXLASE"/>
</dbReference>
<feature type="domain" description="Orn/DAP/Arg decarboxylase 2 N-terminal" evidence="8">
    <location>
        <begin position="39"/>
        <end position="261"/>
    </location>
</feature>